<reference evidence="1" key="1">
    <citation type="submission" date="2023-04" db="EMBL/GenBank/DDBJ databases">
        <title>Genome dynamics across the evolutionary transition to endosymbiosis.</title>
        <authorList>
            <person name="Siozios S."/>
            <person name="Nadal-Jimenez P."/>
            <person name="Azagi T."/>
            <person name="Sprong H."/>
            <person name="Frost C.L."/>
            <person name="Parratt S.R."/>
            <person name="Taylor G."/>
            <person name="Brettell L."/>
            <person name="Lew K.C."/>
            <person name="Croft L."/>
            <person name="King K.C."/>
            <person name="Brockhurst M.A."/>
            <person name="Hypsa V."/>
            <person name="Novakova E."/>
            <person name="Darby A.C."/>
            <person name="Hurst G.D.D."/>
        </authorList>
    </citation>
    <scope>NUCLEOTIDE SEQUENCE</scope>
    <source>
        <strain evidence="1">AIh</strain>
    </source>
</reference>
<accession>A0AA95GJD8</accession>
<dbReference type="AlphaFoldDB" id="A0AA95GJD8"/>
<dbReference type="EMBL" id="CP123498">
    <property type="protein sequence ID" value="WGL95471.1"/>
    <property type="molecule type" value="Genomic_DNA"/>
</dbReference>
<dbReference type="RefSeq" id="WP_280629394.1">
    <property type="nucleotide sequence ID" value="NZ_CP123498.1"/>
</dbReference>
<protein>
    <submittedName>
        <fullName evidence="1">Uncharacterized protein</fullName>
    </submittedName>
</protein>
<gene>
    <name evidence="1" type="ORF">QE207_02245</name>
</gene>
<organism evidence="1 2">
    <name type="scientific">Arsenophonus nasoniae</name>
    <name type="common">son-killer infecting Nasonia vitripennis</name>
    <dbReference type="NCBI Taxonomy" id="638"/>
    <lineage>
        <taxon>Bacteria</taxon>
        <taxon>Pseudomonadati</taxon>
        <taxon>Pseudomonadota</taxon>
        <taxon>Gammaproteobacteria</taxon>
        <taxon>Enterobacterales</taxon>
        <taxon>Morganellaceae</taxon>
        <taxon>Arsenophonus</taxon>
    </lineage>
</organism>
<name>A0AA95GJD8_9GAMM</name>
<proteinExistence type="predicted"/>
<evidence type="ECO:0000313" key="2">
    <source>
        <dbReference type="Proteomes" id="UP001177597"/>
    </source>
</evidence>
<evidence type="ECO:0000313" key="1">
    <source>
        <dbReference type="EMBL" id="WGL95471.1"/>
    </source>
</evidence>
<sequence length="68" mass="7938">MLFLTYVFDLISLSVLPHRYYCSVWSLVSYYSLSLRELEKITAKRGIIVDAYKPVSLGYQALMQQNQN</sequence>
<dbReference type="Proteomes" id="UP001177597">
    <property type="component" value="Chromosome"/>
</dbReference>